<evidence type="ECO:0000259" key="4">
    <source>
        <dbReference type="PROSITE" id="PS50977"/>
    </source>
</evidence>
<comment type="caution">
    <text evidence="5">The sequence shown here is derived from an EMBL/GenBank/DDBJ whole genome shotgun (WGS) entry which is preliminary data.</text>
</comment>
<reference evidence="5 6" key="1">
    <citation type="journal article" date="2024" name="Chem. Sci.">
        <title>Discovery of megapolipeptins by genome mining of a Burkholderiales bacteria collection.</title>
        <authorList>
            <person name="Paulo B.S."/>
            <person name="Recchia M.J.J."/>
            <person name="Lee S."/>
            <person name="Fergusson C.H."/>
            <person name="Romanowski S.B."/>
            <person name="Hernandez A."/>
            <person name="Krull N."/>
            <person name="Liu D.Y."/>
            <person name="Cavanagh H."/>
            <person name="Bos A."/>
            <person name="Gray C.A."/>
            <person name="Murphy B.T."/>
            <person name="Linington R.G."/>
            <person name="Eustaquio A.S."/>
        </authorList>
    </citation>
    <scope>NUCLEOTIDE SEQUENCE [LARGE SCALE GENOMIC DNA]</scope>
    <source>
        <strain evidence="5 6">RL16-012-BIC-B</strain>
    </source>
</reference>
<evidence type="ECO:0000313" key="5">
    <source>
        <dbReference type="EMBL" id="MFL9886971.1"/>
    </source>
</evidence>
<dbReference type="InterPro" id="IPR001647">
    <property type="entry name" value="HTH_TetR"/>
</dbReference>
<dbReference type="Proteomes" id="UP001629249">
    <property type="component" value="Unassembled WGS sequence"/>
</dbReference>
<dbReference type="RefSeq" id="WP_153141575.1">
    <property type="nucleotide sequence ID" value="NZ_JAQQFH010000018.1"/>
</dbReference>
<feature type="domain" description="HTH tetR-type" evidence="4">
    <location>
        <begin position="19"/>
        <end position="79"/>
    </location>
</feature>
<evidence type="ECO:0000256" key="1">
    <source>
        <dbReference type="ARBA" id="ARBA00023125"/>
    </source>
</evidence>
<feature type="DNA-binding region" description="H-T-H motif" evidence="2">
    <location>
        <begin position="42"/>
        <end position="61"/>
    </location>
</feature>
<keyword evidence="1 2" id="KW-0238">DNA-binding</keyword>
<dbReference type="SUPFAM" id="SSF46689">
    <property type="entry name" value="Homeodomain-like"/>
    <property type="match status" value="1"/>
</dbReference>
<dbReference type="InterPro" id="IPR050109">
    <property type="entry name" value="HTH-type_TetR-like_transc_reg"/>
</dbReference>
<name>A0ABW8ZWP7_9BURK</name>
<dbReference type="InterPro" id="IPR015292">
    <property type="entry name" value="Tscrpt_reg_YbiH_C"/>
</dbReference>
<dbReference type="SUPFAM" id="SSF48498">
    <property type="entry name" value="Tetracyclin repressor-like, C-terminal domain"/>
    <property type="match status" value="1"/>
</dbReference>
<organism evidence="5 6">
    <name type="scientific">Paraburkholderia agricolaris</name>
    <dbReference type="NCBI Taxonomy" id="2152888"/>
    <lineage>
        <taxon>Bacteria</taxon>
        <taxon>Pseudomonadati</taxon>
        <taxon>Pseudomonadota</taxon>
        <taxon>Betaproteobacteria</taxon>
        <taxon>Burkholderiales</taxon>
        <taxon>Burkholderiaceae</taxon>
        <taxon>Paraburkholderia</taxon>
    </lineage>
</organism>
<dbReference type="PANTHER" id="PTHR30055:SF146">
    <property type="entry name" value="HTH-TYPE TRANSCRIPTIONAL DUAL REGULATOR CECR"/>
    <property type="match status" value="1"/>
</dbReference>
<dbReference type="PROSITE" id="PS50977">
    <property type="entry name" value="HTH_TETR_2"/>
    <property type="match status" value="1"/>
</dbReference>
<evidence type="ECO:0000313" key="6">
    <source>
        <dbReference type="Proteomes" id="UP001629249"/>
    </source>
</evidence>
<sequence length="253" mass="27627">MNTAKRLRRPPEGGYARGDETRQRIIEAAVELFGEHGFEGASTRDIAARAGVNAPALQYYFENKEGVYRACVEALADDAWKTFGPAIADAQEALRENAGTAALIEAYIRIQGAVADGVFAKGDNRGRRLFFAREQAGQEPESATQILASRIRQPLTNATAALVARISGRAADDPVTLIRNFSLHGQLVIFHVAQRSTLSMLGWKSMDAEKMEQIKSTIRDQTRILLEQWSRESDEGCAAAAPGTGKGKPRKQP</sequence>
<accession>A0ABW8ZWP7</accession>
<dbReference type="EMBL" id="JAQQFN010000024">
    <property type="protein sequence ID" value="MFL9886971.1"/>
    <property type="molecule type" value="Genomic_DNA"/>
</dbReference>
<keyword evidence="6" id="KW-1185">Reference proteome</keyword>
<gene>
    <name evidence="5" type="ORF">PQR66_28285</name>
</gene>
<dbReference type="Pfam" id="PF09209">
    <property type="entry name" value="CecR_C"/>
    <property type="match status" value="1"/>
</dbReference>
<feature type="region of interest" description="Disordered" evidence="3">
    <location>
        <begin position="232"/>
        <end position="253"/>
    </location>
</feature>
<dbReference type="Gene3D" id="1.10.357.10">
    <property type="entry name" value="Tetracycline Repressor, domain 2"/>
    <property type="match status" value="1"/>
</dbReference>
<dbReference type="PRINTS" id="PR00455">
    <property type="entry name" value="HTHTETR"/>
</dbReference>
<protein>
    <submittedName>
        <fullName evidence="5">CerR family C-terminal domain-containing protein</fullName>
    </submittedName>
</protein>
<dbReference type="Gene3D" id="1.10.10.60">
    <property type="entry name" value="Homeodomain-like"/>
    <property type="match status" value="1"/>
</dbReference>
<dbReference type="InterPro" id="IPR009057">
    <property type="entry name" value="Homeodomain-like_sf"/>
</dbReference>
<dbReference type="Pfam" id="PF00440">
    <property type="entry name" value="TetR_N"/>
    <property type="match status" value="1"/>
</dbReference>
<evidence type="ECO:0000256" key="3">
    <source>
        <dbReference type="SAM" id="MobiDB-lite"/>
    </source>
</evidence>
<proteinExistence type="predicted"/>
<dbReference type="PANTHER" id="PTHR30055">
    <property type="entry name" value="HTH-TYPE TRANSCRIPTIONAL REGULATOR RUTR"/>
    <property type="match status" value="1"/>
</dbReference>
<evidence type="ECO:0000256" key="2">
    <source>
        <dbReference type="PROSITE-ProRule" id="PRU00335"/>
    </source>
</evidence>
<dbReference type="InterPro" id="IPR036271">
    <property type="entry name" value="Tet_transcr_reg_TetR-rel_C_sf"/>
</dbReference>